<evidence type="ECO:0000256" key="10">
    <source>
        <dbReference type="SAM" id="Phobius"/>
    </source>
</evidence>
<feature type="region of interest" description="Disordered" evidence="9">
    <location>
        <begin position="571"/>
        <end position="659"/>
    </location>
</feature>
<dbReference type="EMBL" id="VJMH01006965">
    <property type="protein sequence ID" value="KAF0686956.1"/>
    <property type="molecule type" value="Genomic_DNA"/>
</dbReference>
<dbReference type="PANTHER" id="PTHR13466:SF0">
    <property type="entry name" value="SMP-LTD DOMAIN-CONTAINING PROTEIN"/>
    <property type="match status" value="1"/>
</dbReference>
<dbReference type="GO" id="GO:0005789">
    <property type="term" value="C:endoplasmic reticulum membrane"/>
    <property type="evidence" value="ECO:0007669"/>
    <property type="project" value="UniProtKB-SubCell"/>
</dbReference>
<accession>A0A485LJ49</accession>
<dbReference type="InterPro" id="IPR031468">
    <property type="entry name" value="SMP_LBD"/>
</dbReference>
<evidence type="ECO:0000313" key="12">
    <source>
        <dbReference type="EMBL" id="KAF0686956.1"/>
    </source>
</evidence>
<keyword evidence="4" id="KW-0256">Endoplasmic reticulum</keyword>
<dbReference type="GO" id="GO:0008289">
    <property type="term" value="F:lipid binding"/>
    <property type="evidence" value="ECO:0007669"/>
    <property type="project" value="UniProtKB-KW"/>
</dbReference>
<evidence type="ECO:0000256" key="8">
    <source>
        <dbReference type="ARBA" id="ARBA00023136"/>
    </source>
</evidence>
<keyword evidence="2" id="KW-0813">Transport</keyword>
<keyword evidence="8 10" id="KW-0472">Membrane</keyword>
<evidence type="ECO:0000256" key="1">
    <source>
        <dbReference type="ARBA" id="ARBA00004586"/>
    </source>
</evidence>
<protein>
    <submittedName>
        <fullName evidence="13">Aste57867_21248 protein</fullName>
    </submittedName>
</protein>
<keyword evidence="14" id="KW-1185">Reference proteome</keyword>
<keyword evidence="6" id="KW-0445">Lipid transport</keyword>
<organism evidence="13 14">
    <name type="scientific">Aphanomyces stellatus</name>
    <dbReference type="NCBI Taxonomy" id="120398"/>
    <lineage>
        <taxon>Eukaryota</taxon>
        <taxon>Sar</taxon>
        <taxon>Stramenopiles</taxon>
        <taxon>Oomycota</taxon>
        <taxon>Saprolegniomycetes</taxon>
        <taxon>Saprolegniales</taxon>
        <taxon>Verrucalvaceae</taxon>
        <taxon>Aphanomyces</taxon>
    </lineage>
</organism>
<keyword evidence="5 10" id="KW-1133">Transmembrane helix</keyword>
<proteinExistence type="predicted"/>
<evidence type="ECO:0000256" key="9">
    <source>
        <dbReference type="SAM" id="MobiDB-lite"/>
    </source>
</evidence>
<evidence type="ECO:0000313" key="14">
    <source>
        <dbReference type="Proteomes" id="UP000332933"/>
    </source>
</evidence>
<feature type="domain" description="SMP-LTD" evidence="11">
    <location>
        <begin position="267"/>
        <end position="459"/>
    </location>
</feature>
<evidence type="ECO:0000256" key="4">
    <source>
        <dbReference type="ARBA" id="ARBA00022824"/>
    </source>
</evidence>
<gene>
    <name evidence="13" type="primary">Aste57867_21248</name>
    <name evidence="12" type="ORF">As57867_021179</name>
    <name evidence="13" type="ORF">ASTE57867_21248</name>
</gene>
<dbReference type="OrthoDB" id="76431at2759"/>
<feature type="compositionally biased region" description="Basic and acidic residues" evidence="9">
    <location>
        <begin position="585"/>
        <end position="602"/>
    </location>
</feature>
<evidence type="ECO:0000256" key="5">
    <source>
        <dbReference type="ARBA" id="ARBA00022989"/>
    </source>
</evidence>
<evidence type="ECO:0000256" key="2">
    <source>
        <dbReference type="ARBA" id="ARBA00022448"/>
    </source>
</evidence>
<dbReference type="PROSITE" id="PS51847">
    <property type="entry name" value="SMP"/>
    <property type="match status" value="1"/>
</dbReference>
<feature type="transmembrane region" description="Helical" evidence="10">
    <location>
        <begin position="7"/>
        <end position="31"/>
    </location>
</feature>
<dbReference type="PANTHER" id="PTHR13466">
    <property type="entry name" value="TEX2 PROTEIN-RELATED"/>
    <property type="match status" value="1"/>
</dbReference>
<sequence>MFVWWSVACVVGGAFVAGVAVGALLLAWFGWEPLFRRALTIARRRPHHLLAKRCCRRDHDCEWRMLASLVQSFAARPLTPADEAALTATTHDDTRAKAMRSAPLLCDNDSSVGTVSGATRLFMVQHEVRHLMDCLSKPAHMQPLERVLERASAQDDDESDNQALATEFRSALTSLGKAPRALLQAIVVLGQSQEGTVADAAAWHRVCGDLFAPPMYLSPRSLAYFMQHRTRLHALVMRDTAAVDDDDDLHLLAHAPSLHHAASVAAPTADMDVAWLNRVWRRWWGEYASSPPVAAALLAKLNRLVQAKVATQSAIDAIELTALALGDVAPECLGVAQLPTLDPDHVCLSVAVAYAGDVHMDLGLRVTLSHLVAHETTLALRLHVHSFHGRLRVFIPSRGADPGFGYVAFESAPAFDLAVASCPPHVEALPQLSVLLSTELRDAVAQRMTLPMWLRVALPWDAEPALDSLFPQLSSSSMRGKPHAANLAAAAGGFMGEVMGGVVGGRLGGHVARGVGETVGGHLAKYATEKFGPMVKEAMQHAKEMTHHDEHTMTQHSVESLVRLAKHHGGQATTTLEARPCDPSTEAHHRTEGHELVTKARGNDGASLPPAKTPTGTTPAITPTGTTPAITISNLVSRAKATSPSSVSSTSNSPPRRDK</sequence>
<dbReference type="Proteomes" id="UP000332933">
    <property type="component" value="Unassembled WGS sequence"/>
</dbReference>
<reference evidence="13 14" key="1">
    <citation type="submission" date="2019-03" db="EMBL/GenBank/DDBJ databases">
        <authorList>
            <person name="Gaulin E."/>
            <person name="Dumas B."/>
        </authorList>
    </citation>
    <scope>NUCLEOTIDE SEQUENCE [LARGE SCALE GENOMIC DNA]</scope>
    <source>
        <strain evidence="13">CBS 568.67</strain>
    </source>
</reference>
<reference evidence="12" key="2">
    <citation type="submission" date="2019-06" db="EMBL/GenBank/DDBJ databases">
        <title>Genomics analysis of Aphanomyces spp. identifies a new class of oomycete effector associated with host adaptation.</title>
        <authorList>
            <person name="Gaulin E."/>
        </authorList>
    </citation>
    <scope>NUCLEOTIDE SEQUENCE</scope>
    <source>
        <strain evidence="12">CBS 578.67</strain>
    </source>
</reference>
<evidence type="ECO:0000256" key="6">
    <source>
        <dbReference type="ARBA" id="ARBA00023055"/>
    </source>
</evidence>
<keyword evidence="3 10" id="KW-0812">Transmembrane</keyword>
<dbReference type="CDD" id="cd21669">
    <property type="entry name" value="SMP_SF"/>
    <property type="match status" value="1"/>
</dbReference>
<evidence type="ECO:0000259" key="11">
    <source>
        <dbReference type="PROSITE" id="PS51847"/>
    </source>
</evidence>
<feature type="compositionally biased region" description="Polar residues" evidence="9">
    <location>
        <begin position="633"/>
        <end position="642"/>
    </location>
</feature>
<feature type="compositionally biased region" description="Low complexity" evidence="9">
    <location>
        <begin position="643"/>
        <end position="659"/>
    </location>
</feature>
<dbReference type="GO" id="GO:0006869">
    <property type="term" value="P:lipid transport"/>
    <property type="evidence" value="ECO:0007669"/>
    <property type="project" value="UniProtKB-KW"/>
</dbReference>
<evidence type="ECO:0000313" key="13">
    <source>
        <dbReference type="EMBL" id="VFT97920.1"/>
    </source>
</evidence>
<dbReference type="EMBL" id="CAADRA010006991">
    <property type="protein sequence ID" value="VFT97920.1"/>
    <property type="molecule type" value="Genomic_DNA"/>
</dbReference>
<evidence type="ECO:0000256" key="7">
    <source>
        <dbReference type="ARBA" id="ARBA00023121"/>
    </source>
</evidence>
<comment type="subcellular location">
    <subcellularLocation>
        <location evidence="1">Endoplasmic reticulum membrane</location>
    </subcellularLocation>
</comment>
<evidence type="ECO:0000256" key="3">
    <source>
        <dbReference type="ARBA" id="ARBA00022692"/>
    </source>
</evidence>
<keyword evidence="7" id="KW-0446">Lipid-binding</keyword>
<feature type="compositionally biased region" description="Low complexity" evidence="9">
    <location>
        <begin position="609"/>
        <end position="632"/>
    </location>
</feature>
<name>A0A485LJ49_9STRA</name>
<dbReference type="AlphaFoldDB" id="A0A485LJ49"/>